<feature type="compositionally biased region" description="Low complexity" evidence="1">
    <location>
        <begin position="1"/>
        <end position="32"/>
    </location>
</feature>
<dbReference type="Proteomes" id="UP001174691">
    <property type="component" value="Unassembled WGS sequence"/>
</dbReference>
<feature type="compositionally biased region" description="Pro residues" evidence="1">
    <location>
        <begin position="212"/>
        <end position="227"/>
    </location>
</feature>
<protein>
    <submittedName>
        <fullName evidence="2">Uncharacterized protein</fullName>
    </submittedName>
</protein>
<evidence type="ECO:0000313" key="2">
    <source>
        <dbReference type="EMBL" id="KAJ9137193.1"/>
    </source>
</evidence>
<feature type="compositionally biased region" description="Low complexity" evidence="1">
    <location>
        <begin position="166"/>
        <end position="178"/>
    </location>
</feature>
<keyword evidence="3" id="KW-1185">Reference proteome</keyword>
<organism evidence="2 3">
    <name type="scientific">Coniochaeta hoffmannii</name>
    <dbReference type="NCBI Taxonomy" id="91930"/>
    <lineage>
        <taxon>Eukaryota</taxon>
        <taxon>Fungi</taxon>
        <taxon>Dikarya</taxon>
        <taxon>Ascomycota</taxon>
        <taxon>Pezizomycotina</taxon>
        <taxon>Sordariomycetes</taxon>
        <taxon>Sordariomycetidae</taxon>
        <taxon>Coniochaetales</taxon>
        <taxon>Coniochaetaceae</taxon>
        <taxon>Coniochaeta</taxon>
    </lineage>
</organism>
<feature type="compositionally biased region" description="Acidic residues" evidence="1">
    <location>
        <begin position="151"/>
        <end position="165"/>
    </location>
</feature>
<evidence type="ECO:0000313" key="3">
    <source>
        <dbReference type="Proteomes" id="UP001174691"/>
    </source>
</evidence>
<dbReference type="AlphaFoldDB" id="A0AA38VJT4"/>
<proteinExistence type="predicted"/>
<dbReference type="EMBL" id="JANBVN010000164">
    <property type="protein sequence ID" value="KAJ9137193.1"/>
    <property type="molecule type" value="Genomic_DNA"/>
</dbReference>
<accession>A0AA38VJT4</accession>
<feature type="compositionally biased region" description="Low complexity" evidence="1">
    <location>
        <begin position="114"/>
        <end position="133"/>
    </location>
</feature>
<name>A0AA38VJT4_9PEZI</name>
<gene>
    <name evidence="2" type="ORF">NKR19_g8314</name>
</gene>
<comment type="caution">
    <text evidence="2">The sequence shown here is derived from an EMBL/GenBank/DDBJ whole genome shotgun (WGS) entry which is preliminary data.</text>
</comment>
<sequence length="249" mass="26537">MSVSSRTSSSSSSSSWSSKSGSRTSSKWSTSTKSRERKLPNTGVVNTLVWFSGRNPAKVKGVKVYETLYERDDDTRSSRSGFSTGTMRRKEYEVVFIESPRIRSDWYDNTASYSRGWKTSSSRTGRSSRASGRSKGGDQWGGRARGARVDDGDDGSDSGSEDSEAEYGAAARPPMGMGMPPPPPPGMRPMGMGPMGGMPPPPGFGRPMGGMGPPPPGGFRPCPPPGMGPRMGGPMPTPPPPNEDFIQIS</sequence>
<evidence type="ECO:0000256" key="1">
    <source>
        <dbReference type="SAM" id="MobiDB-lite"/>
    </source>
</evidence>
<reference evidence="2" key="1">
    <citation type="submission" date="2022-07" db="EMBL/GenBank/DDBJ databases">
        <title>Fungi with potential for degradation of polypropylene.</title>
        <authorList>
            <person name="Gostincar C."/>
        </authorList>
    </citation>
    <scope>NUCLEOTIDE SEQUENCE</scope>
    <source>
        <strain evidence="2">EXF-13287</strain>
    </source>
</reference>
<feature type="region of interest" description="Disordered" evidence="1">
    <location>
        <begin position="1"/>
        <end position="39"/>
    </location>
</feature>
<feature type="region of interest" description="Disordered" evidence="1">
    <location>
        <begin position="113"/>
        <end position="249"/>
    </location>
</feature>